<evidence type="ECO:0000256" key="5">
    <source>
        <dbReference type="SAM" id="MobiDB-lite"/>
    </source>
</evidence>
<reference evidence="6 7" key="1">
    <citation type="journal article" date="2020" name="Mol. Plant">
        <title>The Chromosome-Based Rubber Tree Genome Provides New Insights into Spurge Genome Evolution and Rubber Biosynthesis.</title>
        <authorList>
            <person name="Liu J."/>
            <person name="Shi C."/>
            <person name="Shi C.C."/>
            <person name="Li W."/>
            <person name="Zhang Q.J."/>
            <person name="Zhang Y."/>
            <person name="Li K."/>
            <person name="Lu H.F."/>
            <person name="Shi C."/>
            <person name="Zhu S.T."/>
            <person name="Xiao Z.Y."/>
            <person name="Nan H."/>
            <person name="Yue Y."/>
            <person name="Zhu X.G."/>
            <person name="Wu Y."/>
            <person name="Hong X.N."/>
            <person name="Fan G.Y."/>
            <person name="Tong Y."/>
            <person name="Zhang D."/>
            <person name="Mao C.L."/>
            <person name="Liu Y.L."/>
            <person name="Hao S.J."/>
            <person name="Liu W.Q."/>
            <person name="Lv M.Q."/>
            <person name="Zhang H.B."/>
            <person name="Liu Y."/>
            <person name="Hu-Tang G.R."/>
            <person name="Wang J.P."/>
            <person name="Wang J.H."/>
            <person name="Sun Y.H."/>
            <person name="Ni S.B."/>
            <person name="Chen W.B."/>
            <person name="Zhang X.C."/>
            <person name="Jiao Y.N."/>
            <person name="Eichler E.E."/>
            <person name="Li G.H."/>
            <person name="Liu X."/>
            <person name="Gao L.Z."/>
        </authorList>
    </citation>
    <scope>NUCLEOTIDE SEQUENCE [LARGE SCALE GENOMIC DNA]</scope>
    <source>
        <strain evidence="7">cv. GT1</strain>
        <tissue evidence="6">Leaf</tissue>
    </source>
</reference>
<dbReference type="InterPro" id="IPR021109">
    <property type="entry name" value="Peptidase_aspartic_dom_sf"/>
</dbReference>
<dbReference type="Proteomes" id="UP000467840">
    <property type="component" value="Chromosome 1"/>
</dbReference>
<dbReference type="GO" id="GO:0016491">
    <property type="term" value="F:oxidoreductase activity"/>
    <property type="evidence" value="ECO:0007669"/>
    <property type="project" value="UniProtKB-KW"/>
</dbReference>
<accession>A0A6A6LA89</accession>
<keyword evidence="3" id="KW-0560">Oxidoreductase</keyword>
<dbReference type="PANTHER" id="PTHR43490">
    <property type="entry name" value="(+)-NEOMENTHOL DEHYDROGENASE"/>
    <property type="match status" value="1"/>
</dbReference>
<feature type="region of interest" description="Disordered" evidence="5">
    <location>
        <begin position="1"/>
        <end position="20"/>
    </location>
</feature>
<dbReference type="Pfam" id="PF00106">
    <property type="entry name" value="adh_short"/>
    <property type="match status" value="1"/>
</dbReference>
<evidence type="ECO:0000256" key="4">
    <source>
        <dbReference type="RuleBase" id="RU000363"/>
    </source>
</evidence>
<name>A0A6A6LA89_HEVBR</name>
<keyword evidence="7" id="KW-1185">Reference proteome</keyword>
<proteinExistence type="inferred from homology"/>
<evidence type="ECO:0000256" key="1">
    <source>
        <dbReference type="ARBA" id="ARBA00006484"/>
    </source>
</evidence>
<dbReference type="InterPro" id="IPR002347">
    <property type="entry name" value="SDR_fam"/>
</dbReference>
<comment type="caution">
    <text evidence="6">The sequence shown here is derived from an EMBL/GenBank/DDBJ whole genome shotgun (WGS) entry which is preliminary data.</text>
</comment>
<evidence type="ECO:0000313" key="6">
    <source>
        <dbReference type="EMBL" id="KAF2298361.1"/>
    </source>
</evidence>
<dbReference type="CDD" id="cd00303">
    <property type="entry name" value="retropepsin_like"/>
    <property type="match status" value="1"/>
</dbReference>
<evidence type="ECO:0000256" key="2">
    <source>
        <dbReference type="ARBA" id="ARBA00022857"/>
    </source>
</evidence>
<comment type="similarity">
    <text evidence="1 4">Belongs to the short-chain dehydrogenases/reductases (SDR) family.</text>
</comment>
<dbReference type="PANTHER" id="PTHR43490:SF60">
    <property type="entry name" value="NAD(P)-BINDING ROSSMANN-FOLD SUPERFAMILY PROTEIN"/>
    <property type="match status" value="1"/>
</dbReference>
<dbReference type="AlphaFoldDB" id="A0A6A6LA89"/>
<dbReference type="Gene3D" id="2.40.70.10">
    <property type="entry name" value="Acid Proteases"/>
    <property type="match status" value="1"/>
</dbReference>
<dbReference type="GO" id="GO:0016020">
    <property type="term" value="C:membrane"/>
    <property type="evidence" value="ECO:0007669"/>
    <property type="project" value="TreeGrafter"/>
</dbReference>
<sequence length="475" mass="52884">MTSSCRYYPDPPMEKDDVRGKAKLLAKEDTDEEDDQVLRQLKRTQANVTVWELLLTSEKHRTAPTKALSVLKVFTEKTLEEIAKVVLIEDGGHITFSNHDVPAEGRNHSRALFATVEVRGWKVPCVMIDDGSAINVCPSKILPKLEISMSELTGSDLVIRAYDDSKRNMIGVFKTMVKVGLVETKVEFTVLDIPMTFSLLLVTGANKGIGFSLVKRLAESGLTVILTARDVERGYKAIEQLRNEHGDGDDLHLHFYRLDVSDPASIKAFVSQFEKDFGVLDILVNNAAVSFNEIHENSVEHAETVVKTNFYGPKLLIEALLPMFRQSTSACSRILNITSRLGSINKMRNPKMKEMLLSENLSEEQIVGMVNLFIENVKKGTWKSQGWPEIWTDYAVSKLALNVYSRVLATRYKDCGLRVNCFCPGFTQTSMTRGKGTHTAADAAEVGARLALLPPHQLPTGKFYIGFSPGIVSKL</sequence>
<organism evidence="6 7">
    <name type="scientific">Hevea brasiliensis</name>
    <name type="common">Para rubber tree</name>
    <name type="synonym">Siphonia brasiliensis</name>
    <dbReference type="NCBI Taxonomy" id="3981"/>
    <lineage>
        <taxon>Eukaryota</taxon>
        <taxon>Viridiplantae</taxon>
        <taxon>Streptophyta</taxon>
        <taxon>Embryophyta</taxon>
        <taxon>Tracheophyta</taxon>
        <taxon>Spermatophyta</taxon>
        <taxon>Magnoliopsida</taxon>
        <taxon>eudicotyledons</taxon>
        <taxon>Gunneridae</taxon>
        <taxon>Pentapetalae</taxon>
        <taxon>rosids</taxon>
        <taxon>fabids</taxon>
        <taxon>Malpighiales</taxon>
        <taxon>Euphorbiaceae</taxon>
        <taxon>Crotonoideae</taxon>
        <taxon>Micrandreae</taxon>
        <taxon>Hevea</taxon>
    </lineage>
</organism>
<dbReference type="PRINTS" id="PR00081">
    <property type="entry name" value="GDHRDH"/>
</dbReference>
<dbReference type="FunFam" id="3.40.50.720:FF:000387">
    <property type="entry name" value="NAD(P)-binding Rossmann-fold superfamily protein"/>
    <property type="match status" value="1"/>
</dbReference>
<dbReference type="SUPFAM" id="SSF51735">
    <property type="entry name" value="NAD(P)-binding Rossmann-fold domains"/>
    <property type="match status" value="1"/>
</dbReference>
<dbReference type="Pfam" id="PF13561">
    <property type="entry name" value="adh_short_C2"/>
    <property type="match status" value="1"/>
</dbReference>
<dbReference type="Gene3D" id="3.40.50.720">
    <property type="entry name" value="NAD(P)-binding Rossmann-like Domain"/>
    <property type="match status" value="1"/>
</dbReference>
<dbReference type="PRINTS" id="PR00080">
    <property type="entry name" value="SDRFAMILY"/>
</dbReference>
<dbReference type="InterPro" id="IPR036291">
    <property type="entry name" value="NAD(P)-bd_dom_sf"/>
</dbReference>
<dbReference type="EMBL" id="JAAGAX010000011">
    <property type="protein sequence ID" value="KAF2298361.1"/>
    <property type="molecule type" value="Genomic_DNA"/>
</dbReference>
<gene>
    <name evidence="6" type="ORF">GH714_023090</name>
</gene>
<evidence type="ECO:0000313" key="7">
    <source>
        <dbReference type="Proteomes" id="UP000467840"/>
    </source>
</evidence>
<evidence type="ECO:0000256" key="3">
    <source>
        <dbReference type="ARBA" id="ARBA00023002"/>
    </source>
</evidence>
<keyword evidence="2" id="KW-0521">NADP</keyword>
<protein>
    <submittedName>
        <fullName evidence="6">Uncharacterized protein</fullName>
    </submittedName>
</protein>